<dbReference type="GO" id="GO:0016765">
    <property type="term" value="F:transferase activity, transferring alkyl or aryl (other than methyl) groups"/>
    <property type="evidence" value="ECO:0007669"/>
    <property type="project" value="InterPro"/>
</dbReference>
<dbReference type="RefSeq" id="WP_132115324.1">
    <property type="nucleotide sequence ID" value="NZ_SMJU01000003.1"/>
</dbReference>
<dbReference type="Proteomes" id="UP000295706">
    <property type="component" value="Unassembled WGS sequence"/>
</dbReference>
<dbReference type="AlphaFoldDB" id="A0A4R4KH43"/>
<feature type="transmembrane region" description="Helical" evidence="5">
    <location>
        <begin position="135"/>
        <end position="155"/>
    </location>
</feature>
<name>A0A4R4KH43_9BACT</name>
<evidence type="ECO:0000313" key="7">
    <source>
        <dbReference type="Proteomes" id="UP000295706"/>
    </source>
</evidence>
<gene>
    <name evidence="6" type="ORF">EZE20_05425</name>
</gene>
<comment type="caution">
    <text evidence="6">The sequence shown here is derived from an EMBL/GenBank/DDBJ whole genome shotgun (WGS) entry which is preliminary data.</text>
</comment>
<evidence type="ECO:0008006" key="8">
    <source>
        <dbReference type="Google" id="ProtNLM"/>
    </source>
</evidence>
<evidence type="ECO:0000313" key="6">
    <source>
        <dbReference type="EMBL" id="TDB67390.1"/>
    </source>
</evidence>
<keyword evidence="2 5" id="KW-0812">Transmembrane</keyword>
<sequence>MNFIRLSTWKNKLAPFLCIMYAFYYKNPFTVFEKQLQIIFFLLVGIILLAIWASLINNYFDLEVDTKVGKPNGMAGITPFFRVVSLLLCMLTGLVYTYFLLSYKLSILFYGLSWLCFYVYSATSIRLKEKPFLDLLADGLASQLFPSLFIFVFLFKEDFQNNYLFIFSGSLWLFFAMGVRALIIHQYGDKEKDQKAGLTTYVVGINEVIRKNTELFLLFLEIIAFTVFALSIHWISFILPLVCYIVLFYVLIHSYQNIRIVYFKVTNEEAHRIFLYDAYTLFVFCLLGLLCWQNYQNLVLLVVHLLVFHSAILVKMYNKISV</sequence>
<organism evidence="6 7">
    <name type="scientific">Arundinibacter roseus</name>
    <dbReference type="NCBI Taxonomy" id="2070510"/>
    <lineage>
        <taxon>Bacteria</taxon>
        <taxon>Pseudomonadati</taxon>
        <taxon>Bacteroidota</taxon>
        <taxon>Cytophagia</taxon>
        <taxon>Cytophagales</taxon>
        <taxon>Spirosomataceae</taxon>
        <taxon>Arundinibacter</taxon>
    </lineage>
</organism>
<evidence type="ECO:0000256" key="1">
    <source>
        <dbReference type="ARBA" id="ARBA00004141"/>
    </source>
</evidence>
<evidence type="ECO:0000256" key="5">
    <source>
        <dbReference type="SAM" id="Phobius"/>
    </source>
</evidence>
<feature type="transmembrane region" description="Helical" evidence="5">
    <location>
        <begin position="80"/>
        <end position="101"/>
    </location>
</feature>
<feature type="transmembrane region" description="Helical" evidence="5">
    <location>
        <begin position="107"/>
        <end position="123"/>
    </location>
</feature>
<proteinExistence type="predicted"/>
<reference evidence="6 7" key="1">
    <citation type="submission" date="2019-02" db="EMBL/GenBank/DDBJ databases">
        <title>Arundinibacter roseus gen. nov., sp. nov., a new member of the family Cytophagaceae.</title>
        <authorList>
            <person name="Szuroczki S."/>
            <person name="Khayer B."/>
            <person name="Sproer C."/>
            <person name="Toumi M."/>
            <person name="Szabo A."/>
            <person name="Felfoldi T."/>
            <person name="Schumann P."/>
            <person name="Toth E."/>
        </authorList>
    </citation>
    <scope>NUCLEOTIDE SEQUENCE [LARGE SCALE GENOMIC DNA]</scope>
    <source>
        <strain evidence="6 7">DMA-k-7a</strain>
    </source>
</reference>
<keyword evidence="3 5" id="KW-1133">Transmembrane helix</keyword>
<feature type="transmembrane region" description="Helical" evidence="5">
    <location>
        <begin position="298"/>
        <end position="317"/>
    </location>
</feature>
<feature type="transmembrane region" description="Helical" evidence="5">
    <location>
        <begin position="161"/>
        <end position="183"/>
    </location>
</feature>
<evidence type="ECO:0000256" key="4">
    <source>
        <dbReference type="ARBA" id="ARBA00023136"/>
    </source>
</evidence>
<dbReference type="InterPro" id="IPR000537">
    <property type="entry name" value="UbiA_prenyltransferase"/>
</dbReference>
<keyword evidence="4 5" id="KW-0472">Membrane</keyword>
<keyword evidence="7" id="KW-1185">Reference proteome</keyword>
<comment type="subcellular location">
    <subcellularLocation>
        <location evidence="1">Membrane</location>
        <topology evidence="1">Multi-pass membrane protein</topology>
    </subcellularLocation>
</comment>
<dbReference type="Pfam" id="PF01040">
    <property type="entry name" value="UbiA"/>
    <property type="match status" value="1"/>
</dbReference>
<feature type="transmembrane region" description="Helical" evidence="5">
    <location>
        <begin position="274"/>
        <end position="292"/>
    </location>
</feature>
<protein>
    <recommendedName>
        <fullName evidence="8">Prenyltransferase</fullName>
    </recommendedName>
</protein>
<evidence type="ECO:0000256" key="3">
    <source>
        <dbReference type="ARBA" id="ARBA00022989"/>
    </source>
</evidence>
<dbReference type="GO" id="GO:0016020">
    <property type="term" value="C:membrane"/>
    <property type="evidence" value="ECO:0007669"/>
    <property type="project" value="UniProtKB-SubCell"/>
</dbReference>
<evidence type="ECO:0000256" key="2">
    <source>
        <dbReference type="ARBA" id="ARBA00022692"/>
    </source>
</evidence>
<feature type="transmembrane region" description="Helical" evidence="5">
    <location>
        <begin position="38"/>
        <end position="60"/>
    </location>
</feature>
<dbReference type="OrthoDB" id="871842at2"/>
<feature type="transmembrane region" description="Helical" evidence="5">
    <location>
        <begin position="241"/>
        <end position="262"/>
    </location>
</feature>
<dbReference type="EMBL" id="SMJU01000003">
    <property type="protein sequence ID" value="TDB67390.1"/>
    <property type="molecule type" value="Genomic_DNA"/>
</dbReference>
<accession>A0A4R4KH43</accession>